<proteinExistence type="predicted"/>
<feature type="region of interest" description="Disordered" evidence="1">
    <location>
        <begin position="1"/>
        <end position="76"/>
    </location>
</feature>
<dbReference type="KEGG" id="gbc:GbCGDNIH3_5035"/>
<gene>
    <name evidence="2" type="ORF">GbCGDNIH3_5035</name>
</gene>
<accession>A0AAN0RFW3</accession>
<dbReference type="EMBL" id="CP003181">
    <property type="protein sequence ID" value="AHJ64243.1"/>
    <property type="molecule type" value="Genomic_DNA"/>
</dbReference>
<evidence type="ECO:0000256" key="1">
    <source>
        <dbReference type="SAM" id="MobiDB-lite"/>
    </source>
</evidence>
<reference evidence="3" key="1">
    <citation type="submission" date="2012-06" db="EMBL/GenBank/DDBJ databases">
        <title>Genome analysis of multiple Granulibacter bethesdensis isolates demonstrates substantial genome diversity.</title>
        <authorList>
            <person name="Greenberg D.E."/>
            <person name="Porcella S.F."/>
            <person name="Zarember K."/>
            <person name="Zelazny A.M."/>
            <person name="Bruno D."/>
            <person name="Martens C."/>
            <person name="Barbian K.D."/>
            <person name="Jaske E."/>
            <person name="Holland S.M."/>
        </authorList>
    </citation>
    <scope>NUCLEOTIDE SEQUENCE [LARGE SCALE GENOMIC DNA]</scope>
    <source>
        <strain evidence="3">CGDNIH3</strain>
    </source>
</reference>
<feature type="compositionally biased region" description="Basic residues" evidence="1">
    <location>
        <begin position="66"/>
        <end position="76"/>
    </location>
</feature>
<evidence type="ECO:0000313" key="2">
    <source>
        <dbReference type="EMBL" id="AHJ64243.1"/>
    </source>
</evidence>
<sequence length="76" mass="8386">MIWSERAGNSGRRHPAGSIMRMIGGSDHDQGRQNQTGQHQGSGPDWGRTTHQNGCFHGTRTFSARSRPRAGLAKRM</sequence>
<organism evidence="2 3">
    <name type="scientific">Granulibacter bethesdensis</name>
    <dbReference type="NCBI Taxonomy" id="364410"/>
    <lineage>
        <taxon>Bacteria</taxon>
        <taxon>Pseudomonadati</taxon>
        <taxon>Pseudomonadota</taxon>
        <taxon>Alphaproteobacteria</taxon>
        <taxon>Acetobacterales</taxon>
        <taxon>Acetobacteraceae</taxon>
        <taxon>Granulibacter</taxon>
    </lineage>
</organism>
<dbReference type="Proteomes" id="UP000019438">
    <property type="component" value="Chromosome"/>
</dbReference>
<name>A0AAN0RFW3_9PROT</name>
<dbReference type="AlphaFoldDB" id="A0AAN0RFW3"/>
<feature type="compositionally biased region" description="Polar residues" evidence="1">
    <location>
        <begin position="32"/>
        <end position="41"/>
    </location>
</feature>
<evidence type="ECO:0000313" key="3">
    <source>
        <dbReference type="Proteomes" id="UP000019438"/>
    </source>
</evidence>
<protein>
    <submittedName>
        <fullName evidence="2">Uncharacterized protein</fullName>
    </submittedName>
</protein>